<keyword evidence="4 8" id="KW-0812">Transmembrane</keyword>
<reference evidence="11" key="1">
    <citation type="journal article" date="2019" name="Int. J. Syst. Evol. Microbiol.">
        <title>The Global Catalogue of Microorganisms (GCM) 10K type strain sequencing project: providing services to taxonomists for standard genome sequencing and annotation.</title>
        <authorList>
            <consortium name="The Broad Institute Genomics Platform"/>
            <consortium name="The Broad Institute Genome Sequencing Center for Infectious Disease"/>
            <person name="Wu L."/>
            <person name="Ma J."/>
        </authorList>
    </citation>
    <scope>NUCLEOTIDE SEQUENCE [LARGE SCALE GENOMIC DNA]</scope>
    <source>
        <strain evidence="11">TISTR 1827</strain>
    </source>
</reference>
<feature type="region of interest" description="Disordered" evidence="7">
    <location>
        <begin position="226"/>
        <end position="249"/>
    </location>
</feature>
<feature type="transmembrane region" description="Helical" evidence="8">
    <location>
        <begin position="173"/>
        <end position="195"/>
    </location>
</feature>
<evidence type="ECO:0000256" key="7">
    <source>
        <dbReference type="SAM" id="MobiDB-lite"/>
    </source>
</evidence>
<feature type="transmembrane region" description="Helical" evidence="8">
    <location>
        <begin position="14"/>
        <end position="36"/>
    </location>
</feature>
<organism evidence="10 11">
    <name type="scientific">Paenibacillus thailandensis</name>
    <dbReference type="NCBI Taxonomy" id="393250"/>
    <lineage>
        <taxon>Bacteria</taxon>
        <taxon>Bacillati</taxon>
        <taxon>Bacillota</taxon>
        <taxon>Bacilli</taxon>
        <taxon>Bacillales</taxon>
        <taxon>Paenibacillaceae</taxon>
        <taxon>Paenibacillus</taxon>
    </lineage>
</organism>
<comment type="similarity">
    <text evidence="2">Belongs to the CpsC/CapA family.</text>
</comment>
<evidence type="ECO:0000256" key="1">
    <source>
        <dbReference type="ARBA" id="ARBA00004651"/>
    </source>
</evidence>
<evidence type="ECO:0000256" key="2">
    <source>
        <dbReference type="ARBA" id="ARBA00006683"/>
    </source>
</evidence>
<dbReference type="PANTHER" id="PTHR32309:SF13">
    <property type="entry name" value="FERRIC ENTEROBACTIN TRANSPORT PROTEIN FEPE"/>
    <property type="match status" value="1"/>
</dbReference>
<comment type="caution">
    <text evidence="10">The sequence shown here is derived from an EMBL/GenBank/DDBJ whole genome shotgun (WGS) entry which is preliminary data.</text>
</comment>
<evidence type="ECO:0000256" key="5">
    <source>
        <dbReference type="ARBA" id="ARBA00022989"/>
    </source>
</evidence>
<dbReference type="InterPro" id="IPR003856">
    <property type="entry name" value="LPS_length_determ_N"/>
</dbReference>
<protein>
    <submittedName>
        <fullName evidence="10">YveK family protein</fullName>
    </submittedName>
</protein>
<sequence>MELKHYWLVVKKRLWILALIVIVSCAAVGYYTVAYITPQYEATTSLIVNDYKDSSSPVETMDLGSINSTVMLIKTYKEVIRTPRIMKEVAEAYPQLNTTYGELLGKVSVSSVSETQVMSITVRDDSYERAARMANAVAAVFQKTVPTLMKVDNVAILNQADPEEARGPVSPNLVVNVAVAFILSFMAGLALCFLLEFLDDTVKTEQDVAEVLELPVLSSIAKIKQKDMDGGGPSAKPMTGREKNVSLGS</sequence>
<dbReference type="InterPro" id="IPR050445">
    <property type="entry name" value="Bact_polysacc_biosynth/exp"/>
</dbReference>
<evidence type="ECO:0000256" key="6">
    <source>
        <dbReference type="ARBA" id="ARBA00023136"/>
    </source>
</evidence>
<dbReference type="Proteomes" id="UP001597493">
    <property type="component" value="Unassembled WGS sequence"/>
</dbReference>
<gene>
    <name evidence="10" type="ORF">ACFSW5_14285</name>
</gene>
<dbReference type="Pfam" id="PF02706">
    <property type="entry name" value="Wzz"/>
    <property type="match status" value="1"/>
</dbReference>
<feature type="compositionally biased region" description="Basic and acidic residues" evidence="7">
    <location>
        <begin position="239"/>
        <end position="249"/>
    </location>
</feature>
<evidence type="ECO:0000256" key="3">
    <source>
        <dbReference type="ARBA" id="ARBA00022475"/>
    </source>
</evidence>
<dbReference type="PANTHER" id="PTHR32309">
    <property type="entry name" value="TYROSINE-PROTEIN KINASE"/>
    <property type="match status" value="1"/>
</dbReference>
<evidence type="ECO:0000259" key="9">
    <source>
        <dbReference type="Pfam" id="PF02706"/>
    </source>
</evidence>
<dbReference type="EMBL" id="JBHUMY010000013">
    <property type="protein sequence ID" value="MFD2661419.1"/>
    <property type="molecule type" value="Genomic_DNA"/>
</dbReference>
<evidence type="ECO:0000256" key="8">
    <source>
        <dbReference type="SAM" id="Phobius"/>
    </source>
</evidence>
<comment type="subcellular location">
    <subcellularLocation>
        <location evidence="1">Cell membrane</location>
        <topology evidence="1">Multi-pass membrane protein</topology>
    </subcellularLocation>
</comment>
<name>A0ABW5QY95_9BACL</name>
<dbReference type="PROSITE" id="PS51257">
    <property type="entry name" value="PROKAR_LIPOPROTEIN"/>
    <property type="match status" value="1"/>
</dbReference>
<dbReference type="RefSeq" id="WP_379274231.1">
    <property type="nucleotide sequence ID" value="NZ_JBHUGT010000051.1"/>
</dbReference>
<evidence type="ECO:0000313" key="10">
    <source>
        <dbReference type="EMBL" id="MFD2661419.1"/>
    </source>
</evidence>
<proteinExistence type="inferred from homology"/>
<evidence type="ECO:0000256" key="4">
    <source>
        <dbReference type="ARBA" id="ARBA00022692"/>
    </source>
</evidence>
<keyword evidence="3" id="KW-1003">Cell membrane</keyword>
<keyword evidence="6 8" id="KW-0472">Membrane</keyword>
<evidence type="ECO:0000313" key="11">
    <source>
        <dbReference type="Proteomes" id="UP001597493"/>
    </source>
</evidence>
<keyword evidence="11" id="KW-1185">Reference proteome</keyword>
<accession>A0ABW5QY95</accession>
<feature type="domain" description="Polysaccharide chain length determinant N-terminal" evidence="9">
    <location>
        <begin position="2"/>
        <end position="91"/>
    </location>
</feature>
<keyword evidence="5 8" id="KW-1133">Transmembrane helix</keyword>